<evidence type="ECO:0000313" key="1">
    <source>
        <dbReference type="EMBL" id="GFN90223.1"/>
    </source>
</evidence>
<dbReference type="EMBL" id="BLXT01002015">
    <property type="protein sequence ID" value="GFN90223.1"/>
    <property type="molecule type" value="Genomic_DNA"/>
</dbReference>
<accession>A0AAV3Z4J5</accession>
<organism evidence="1 2">
    <name type="scientific">Plakobranchus ocellatus</name>
    <dbReference type="NCBI Taxonomy" id="259542"/>
    <lineage>
        <taxon>Eukaryota</taxon>
        <taxon>Metazoa</taxon>
        <taxon>Spiralia</taxon>
        <taxon>Lophotrochozoa</taxon>
        <taxon>Mollusca</taxon>
        <taxon>Gastropoda</taxon>
        <taxon>Heterobranchia</taxon>
        <taxon>Euthyneura</taxon>
        <taxon>Panpulmonata</taxon>
        <taxon>Sacoglossa</taxon>
        <taxon>Placobranchoidea</taxon>
        <taxon>Plakobranchidae</taxon>
        <taxon>Plakobranchus</taxon>
    </lineage>
</organism>
<keyword evidence="2" id="KW-1185">Reference proteome</keyword>
<dbReference type="Proteomes" id="UP000735302">
    <property type="component" value="Unassembled WGS sequence"/>
</dbReference>
<comment type="caution">
    <text evidence="1">The sequence shown here is derived from an EMBL/GenBank/DDBJ whole genome shotgun (WGS) entry which is preliminary data.</text>
</comment>
<sequence length="175" mass="19685">MTTAEVPPAIHAVNRRPGSGVYLRKKGSNHQPGKVPAALQGVPDPGDTHQSRLIQTRLPSYPSLQAIHSHPSSCSRNAHQAAWLAQDTVVISACLKELFDTRCFRMDSLSHNVRLKLDRSCRRPPLDGVTLMVLLRMSLKTVSPARKKRYQEIRVETELPLLFRKGRKQLCSQLY</sequence>
<reference evidence="1 2" key="1">
    <citation type="journal article" date="2021" name="Elife">
        <title>Chloroplast acquisition without the gene transfer in kleptoplastic sea slugs, Plakobranchus ocellatus.</title>
        <authorList>
            <person name="Maeda T."/>
            <person name="Takahashi S."/>
            <person name="Yoshida T."/>
            <person name="Shimamura S."/>
            <person name="Takaki Y."/>
            <person name="Nagai Y."/>
            <person name="Toyoda A."/>
            <person name="Suzuki Y."/>
            <person name="Arimoto A."/>
            <person name="Ishii H."/>
            <person name="Satoh N."/>
            <person name="Nishiyama T."/>
            <person name="Hasebe M."/>
            <person name="Maruyama T."/>
            <person name="Minagawa J."/>
            <person name="Obokata J."/>
            <person name="Shigenobu S."/>
        </authorList>
    </citation>
    <scope>NUCLEOTIDE SEQUENCE [LARGE SCALE GENOMIC DNA]</scope>
</reference>
<dbReference type="AlphaFoldDB" id="A0AAV3Z4J5"/>
<protein>
    <submittedName>
        <fullName evidence="1">Uncharacterized protein</fullName>
    </submittedName>
</protein>
<gene>
    <name evidence="1" type="ORF">PoB_001672900</name>
</gene>
<proteinExistence type="predicted"/>
<name>A0AAV3Z4J5_9GAST</name>
<evidence type="ECO:0000313" key="2">
    <source>
        <dbReference type="Proteomes" id="UP000735302"/>
    </source>
</evidence>